<feature type="chain" id="PRO_5011513361" evidence="1">
    <location>
        <begin position="29"/>
        <end position="507"/>
    </location>
</feature>
<dbReference type="SUPFAM" id="SSF160935">
    <property type="entry name" value="VPA0735-like"/>
    <property type="match status" value="1"/>
</dbReference>
<evidence type="ECO:0000256" key="1">
    <source>
        <dbReference type="SAM" id="SignalP"/>
    </source>
</evidence>
<evidence type="ECO:0000313" key="4">
    <source>
        <dbReference type="EMBL" id="SEB05666.1"/>
    </source>
</evidence>
<protein>
    <submittedName>
        <fullName evidence="4">Uncharacterized conserved protein</fullName>
    </submittedName>
</protein>
<evidence type="ECO:0000313" key="5">
    <source>
        <dbReference type="Proteomes" id="UP000198638"/>
    </source>
</evidence>
<dbReference type="STRING" id="83784.SAMN05192564_105372"/>
<keyword evidence="5" id="KW-1185">Reference proteome</keyword>
<feature type="domain" description="DUF1254" evidence="3">
    <location>
        <begin position="115"/>
        <end position="234"/>
    </location>
</feature>
<dbReference type="AlphaFoldDB" id="A0A1H4G7Q9"/>
<dbReference type="Gene3D" id="2.60.120.600">
    <property type="entry name" value="Domain of unknown function DUF1214, C-terminal domain"/>
    <property type="match status" value="1"/>
</dbReference>
<dbReference type="InterPro" id="IPR010621">
    <property type="entry name" value="DUF1214"/>
</dbReference>
<keyword evidence="1" id="KW-0732">Signal</keyword>
<organism evidence="4 5">
    <name type="scientific">Paraburkholderia sartisoli</name>
    <dbReference type="NCBI Taxonomy" id="83784"/>
    <lineage>
        <taxon>Bacteria</taxon>
        <taxon>Pseudomonadati</taxon>
        <taxon>Pseudomonadota</taxon>
        <taxon>Betaproteobacteria</taxon>
        <taxon>Burkholderiales</taxon>
        <taxon>Burkholderiaceae</taxon>
        <taxon>Paraburkholderia</taxon>
    </lineage>
</organism>
<dbReference type="EMBL" id="FNRQ01000005">
    <property type="protein sequence ID" value="SEB05666.1"/>
    <property type="molecule type" value="Genomic_DNA"/>
</dbReference>
<dbReference type="Proteomes" id="UP000198638">
    <property type="component" value="Unassembled WGS sequence"/>
</dbReference>
<feature type="domain" description="DUF1214" evidence="2">
    <location>
        <begin position="385"/>
        <end position="489"/>
    </location>
</feature>
<dbReference type="Gene3D" id="1.10.3360.10">
    <property type="entry name" value="VPA0735-like domain"/>
    <property type="match status" value="1"/>
</dbReference>
<dbReference type="Gene3D" id="2.60.40.1610">
    <property type="entry name" value="Domain of unknown function DUF1254"/>
    <property type="match status" value="1"/>
</dbReference>
<proteinExistence type="predicted"/>
<name>A0A1H4G7Q9_9BURK</name>
<reference evidence="5" key="1">
    <citation type="submission" date="2016-10" db="EMBL/GenBank/DDBJ databases">
        <authorList>
            <person name="Varghese N."/>
            <person name="Submissions S."/>
        </authorList>
    </citation>
    <scope>NUCLEOTIDE SEQUENCE [LARGE SCALE GENOMIC DNA]</scope>
    <source>
        <strain evidence="5">LMG 24000</strain>
    </source>
</reference>
<dbReference type="Pfam" id="PF06742">
    <property type="entry name" value="DUF1214"/>
    <property type="match status" value="1"/>
</dbReference>
<dbReference type="InterPro" id="IPR037049">
    <property type="entry name" value="DUF1214_C_sf"/>
</dbReference>
<gene>
    <name evidence="4" type="ORF">SAMN05192564_105372</name>
</gene>
<dbReference type="InterPro" id="IPR037050">
    <property type="entry name" value="DUF1254_sf"/>
</dbReference>
<dbReference type="Pfam" id="PF06863">
    <property type="entry name" value="DUF1254"/>
    <property type="match status" value="1"/>
</dbReference>
<dbReference type="PANTHER" id="PTHR36509:SF3">
    <property type="entry name" value="SIGNAL PEPTIDE PROTEIN"/>
    <property type="match status" value="1"/>
</dbReference>
<feature type="signal peptide" evidence="1">
    <location>
        <begin position="1"/>
        <end position="28"/>
    </location>
</feature>
<accession>A0A1H4G7Q9</accession>
<dbReference type="InterPro" id="IPR010679">
    <property type="entry name" value="DUF1254"/>
</dbReference>
<evidence type="ECO:0000259" key="2">
    <source>
        <dbReference type="Pfam" id="PF06742"/>
    </source>
</evidence>
<evidence type="ECO:0000259" key="3">
    <source>
        <dbReference type="Pfam" id="PF06863"/>
    </source>
</evidence>
<sequence length="507" mass="55202">MIKKTTIKRSVACCLATLCASAFVPVAAAPAAFRMTTPIPPEITTPDTVDTRIGQLKFFDGIPTPETAQKVYDNLDFMRGVEVFLNGIPGASLVALRAGLREAGATGSTIGIFESLMDSKSLFLTANTETVYFWNWMDLKNGPVVVETPPNILGVVDDFWFRYVTDLGNAGPDKGKGGKYLFVPPGYTGALPKSGYIIVKSPTFGNLLFGRAFMKNGDPKPGVESLKAHLRVYPLSQAGSPPRTAFVDMSGKVMNTVHANTIKFYEEMNEIVQEEPAGVYGPDMTGLFASIGIVKGKPFAPDARMTKILTDAVAVGNATARAIDFANRDKAVLIYPDRHWNTPFVGGSYQWLNDGARNFDARTMFFYAATVDTPAMAIAMPGIGSQYAAANYDAAGKPLDGAKNYTLHVPPNVPVKDFWSVVLYDPQTRSMLQTDQQFPSLSSEKGLAKNADGSVDLYFGPKAPAGKESNWIQTIPGKSWFTIFRLYGPLAPWFDKSWKLEDIQQVS</sequence>
<dbReference type="PANTHER" id="PTHR36509">
    <property type="entry name" value="BLL3101 PROTEIN"/>
    <property type="match status" value="1"/>
</dbReference>